<evidence type="ECO:0000256" key="4">
    <source>
        <dbReference type="ARBA" id="ARBA00022917"/>
    </source>
</evidence>
<comment type="similarity">
    <text evidence="7">Belongs to the class-I aminoacyl-tRNA synthetase family. TyrS type 1 subfamily.</text>
</comment>
<keyword evidence="3 7" id="KW-0067">ATP-binding</keyword>
<dbReference type="PANTHER" id="PTHR11766:SF0">
    <property type="entry name" value="TYROSINE--TRNA LIGASE, MITOCHONDRIAL"/>
    <property type="match status" value="1"/>
</dbReference>
<evidence type="ECO:0000313" key="9">
    <source>
        <dbReference type="EMBL" id="AVP87222.1"/>
    </source>
</evidence>
<organism evidence="9 10">
    <name type="scientific">Candidatus Phycorickettsia trachydisci</name>
    <dbReference type="NCBI Taxonomy" id="2115978"/>
    <lineage>
        <taxon>Bacteria</taxon>
        <taxon>Pseudomonadati</taxon>
        <taxon>Pseudomonadota</taxon>
        <taxon>Alphaproteobacteria</taxon>
        <taxon>Rickettsiales</taxon>
        <taxon>Rickettsiaceae</taxon>
        <taxon>Candidatus Phycorickettsia</taxon>
    </lineage>
</organism>
<dbReference type="PROSITE" id="PS50889">
    <property type="entry name" value="S4"/>
    <property type="match status" value="1"/>
</dbReference>
<dbReference type="HAMAP" id="MF_02006">
    <property type="entry name" value="Tyr_tRNA_synth_type1"/>
    <property type="match status" value="1"/>
</dbReference>
<dbReference type="GO" id="GO:0003723">
    <property type="term" value="F:RNA binding"/>
    <property type="evidence" value="ECO:0007669"/>
    <property type="project" value="UniProtKB-KW"/>
</dbReference>
<protein>
    <recommendedName>
        <fullName evidence="7">Tyrosine--tRNA ligase</fullName>
        <ecNumber evidence="7">6.1.1.1</ecNumber>
    </recommendedName>
    <alternativeName>
        <fullName evidence="7">Tyrosyl-tRNA synthetase</fullName>
        <shortName evidence="7">TyrRS</shortName>
    </alternativeName>
</protein>
<feature type="short sequence motif" description="'KMSKS' region" evidence="7">
    <location>
        <begin position="232"/>
        <end position="236"/>
    </location>
</feature>
<dbReference type="SUPFAM" id="SSF52374">
    <property type="entry name" value="Nucleotidylyl transferase"/>
    <property type="match status" value="1"/>
</dbReference>
<dbReference type="Pfam" id="PF00579">
    <property type="entry name" value="tRNA-synt_1b"/>
    <property type="match status" value="1"/>
</dbReference>
<dbReference type="OrthoDB" id="9804243at2"/>
<dbReference type="InterPro" id="IPR036986">
    <property type="entry name" value="S4_RNA-bd_sf"/>
</dbReference>
<keyword evidence="4 7" id="KW-0648">Protein biosynthesis</keyword>
<dbReference type="GO" id="GO:0006437">
    <property type="term" value="P:tyrosyl-tRNA aminoacylation"/>
    <property type="evidence" value="ECO:0007669"/>
    <property type="project" value="UniProtKB-UniRule"/>
</dbReference>
<comment type="function">
    <text evidence="7">Catalyzes the attachment of tyrosine to tRNA(Tyr) in a two-step reaction: tyrosine is first activated by ATP to form Tyr-AMP and then transferred to the acceptor end of tRNA(Tyr).</text>
</comment>
<feature type="binding site" evidence="7">
    <location>
        <position position="235"/>
    </location>
    <ligand>
        <name>ATP</name>
        <dbReference type="ChEBI" id="CHEBI:30616"/>
    </ligand>
</feature>
<evidence type="ECO:0000256" key="6">
    <source>
        <dbReference type="ARBA" id="ARBA00048248"/>
    </source>
</evidence>
<feature type="binding site" evidence="7">
    <location>
        <position position="35"/>
    </location>
    <ligand>
        <name>L-tyrosine</name>
        <dbReference type="ChEBI" id="CHEBI:58315"/>
    </ligand>
</feature>
<dbReference type="InterPro" id="IPR014729">
    <property type="entry name" value="Rossmann-like_a/b/a_fold"/>
</dbReference>
<dbReference type="PRINTS" id="PR01040">
    <property type="entry name" value="TRNASYNTHTYR"/>
</dbReference>
<dbReference type="GO" id="GO:0005524">
    <property type="term" value="F:ATP binding"/>
    <property type="evidence" value="ECO:0007669"/>
    <property type="project" value="UniProtKB-UniRule"/>
</dbReference>
<dbReference type="PANTHER" id="PTHR11766">
    <property type="entry name" value="TYROSYL-TRNA SYNTHETASE"/>
    <property type="match status" value="1"/>
</dbReference>
<evidence type="ECO:0000256" key="3">
    <source>
        <dbReference type="ARBA" id="ARBA00022840"/>
    </source>
</evidence>
<dbReference type="Gene3D" id="3.10.290.10">
    <property type="entry name" value="RNA-binding S4 domain"/>
    <property type="match status" value="1"/>
</dbReference>
<dbReference type="InterPro" id="IPR002305">
    <property type="entry name" value="aa-tRNA-synth_Ic"/>
</dbReference>
<keyword evidence="2 7" id="KW-0547">Nucleotide-binding</keyword>
<comment type="catalytic activity">
    <reaction evidence="6 7">
        <text>tRNA(Tyr) + L-tyrosine + ATP = L-tyrosyl-tRNA(Tyr) + AMP + diphosphate + H(+)</text>
        <dbReference type="Rhea" id="RHEA:10220"/>
        <dbReference type="Rhea" id="RHEA-COMP:9706"/>
        <dbReference type="Rhea" id="RHEA-COMP:9707"/>
        <dbReference type="ChEBI" id="CHEBI:15378"/>
        <dbReference type="ChEBI" id="CHEBI:30616"/>
        <dbReference type="ChEBI" id="CHEBI:33019"/>
        <dbReference type="ChEBI" id="CHEBI:58315"/>
        <dbReference type="ChEBI" id="CHEBI:78442"/>
        <dbReference type="ChEBI" id="CHEBI:78536"/>
        <dbReference type="ChEBI" id="CHEBI:456215"/>
        <dbReference type="EC" id="6.1.1.1"/>
    </reaction>
</comment>
<evidence type="ECO:0000313" key="10">
    <source>
        <dbReference type="Proteomes" id="UP000241762"/>
    </source>
</evidence>
<dbReference type="CDD" id="cd00805">
    <property type="entry name" value="TyrRS_core"/>
    <property type="match status" value="1"/>
</dbReference>
<keyword evidence="7" id="KW-0963">Cytoplasm</keyword>
<dbReference type="KEGG" id="ptc:phytr_2660"/>
<dbReference type="InterPro" id="IPR002307">
    <property type="entry name" value="Tyr-tRNA-ligase"/>
</dbReference>
<dbReference type="AlphaFoldDB" id="A0A2P1P7I0"/>
<sequence>MKGFIEECIDRGYLYQATNLDKLKQLSKKKKIVAYVGYDCTAASLHVGSLLSIMLLRLLQKHGHKVIVLIGDATTTIGDPTGKTQARKILTSEEIDANIKGIHKSLSKFLKFGTGPSDALMVRNSSWLKDISYLDFLREYGRHISVNKMVNIETAKLRLENQQHLSFLEFNYMLIQGFDFCHLSKHCGCNLQIGGSDQWGNIIMGVEMAHKALDQELLGLTIPLLTTASGAKMGKTADGAIWLNEEMLSPYDYYQYWRNVHDDDVVKFANLYAEFDKGDMEDFVQLASNDINAAKKALAFKSTSICHGEEAATDAQNTASLVFEQNAIEANLPSFEIEGSVIAEGVPISKLLSLSGLAASNSEGKRLVRNNGVKINNQRVIDENLIVDTSYFNDNILKLSSSSKKHILVRIK</sequence>
<comment type="subcellular location">
    <subcellularLocation>
        <location evidence="7">Cytoplasm</location>
    </subcellularLocation>
</comment>
<name>A0A2P1P7I0_9RICK</name>
<dbReference type="GO" id="GO:0005829">
    <property type="term" value="C:cytosol"/>
    <property type="evidence" value="ECO:0007669"/>
    <property type="project" value="TreeGrafter"/>
</dbReference>
<evidence type="ECO:0000256" key="7">
    <source>
        <dbReference type="HAMAP-Rule" id="MF_02006"/>
    </source>
</evidence>
<dbReference type="EC" id="6.1.1.1" evidence="7"/>
<evidence type="ECO:0000256" key="8">
    <source>
        <dbReference type="PROSITE-ProRule" id="PRU00182"/>
    </source>
</evidence>
<dbReference type="InterPro" id="IPR024088">
    <property type="entry name" value="Tyr-tRNA-ligase_bac-type"/>
</dbReference>
<dbReference type="RefSeq" id="WP_106874092.1">
    <property type="nucleotide sequence ID" value="NZ_CP027845.1"/>
</dbReference>
<keyword evidence="1 7" id="KW-0436">Ligase</keyword>
<dbReference type="EMBL" id="CP027845">
    <property type="protein sequence ID" value="AVP87222.1"/>
    <property type="molecule type" value="Genomic_DNA"/>
</dbReference>
<reference evidence="9 10" key="1">
    <citation type="submission" date="2018-03" db="EMBL/GenBank/DDBJ databases">
        <title>A gene transfer event suggests a long-term partnership between eustigmatophyte algae and a novel lineage of endosymbiotic bacteria.</title>
        <authorList>
            <person name="Yurchenko T."/>
            <person name="Sevcikova T."/>
            <person name="Pribyl P."/>
            <person name="El Karkouri K."/>
            <person name="Klimes V."/>
            <person name="Amaral R."/>
            <person name="Zbrankova V."/>
            <person name="Kim E."/>
            <person name="Raoult D."/>
            <person name="Santos L.M.A."/>
            <person name="Elias M."/>
        </authorList>
    </citation>
    <scope>NUCLEOTIDE SEQUENCE [LARGE SCALE GENOMIC DNA]</scope>
    <source>
        <strain evidence="9">CCALA 838</strain>
    </source>
</reference>
<evidence type="ECO:0000256" key="2">
    <source>
        <dbReference type="ARBA" id="ARBA00022741"/>
    </source>
</evidence>
<gene>
    <name evidence="7" type="primary">tyrS</name>
    <name evidence="9" type="ORF">phytr_2660</name>
</gene>
<dbReference type="Gene3D" id="3.40.50.620">
    <property type="entry name" value="HUPs"/>
    <property type="match status" value="1"/>
</dbReference>
<feature type="binding site" evidence="7">
    <location>
        <position position="176"/>
    </location>
    <ligand>
        <name>L-tyrosine</name>
        <dbReference type="ChEBI" id="CHEBI:58315"/>
    </ligand>
</feature>
<keyword evidence="8" id="KW-0694">RNA-binding</keyword>
<dbReference type="Proteomes" id="UP000241762">
    <property type="component" value="Chromosome"/>
</dbReference>
<proteinExistence type="inferred from homology"/>
<dbReference type="GO" id="GO:0004831">
    <property type="term" value="F:tyrosine-tRNA ligase activity"/>
    <property type="evidence" value="ECO:0007669"/>
    <property type="project" value="UniProtKB-UniRule"/>
</dbReference>
<dbReference type="SUPFAM" id="SSF55174">
    <property type="entry name" value="Alpha-L RNA-binding motif"/>
    <property type="match status" value="1"/>
</dbReference>
<dbReference type="Gene3D" id="1.10.240.10">
    <property type="entry name" value="Tyrosyl-Transfer RNA Synthetase"/>
    <property type="match status" value="1"/>
</dbReference>
<accession>A0A2P1P7I0</accession>
<feature type="binding site" evidence="7">
    <location>
        <position position="172"/>
    </location>
    <ligand>
        <name>L-tyrosine</name>
        <dbReference type="ChEBI" id="CHEBI:58315"/>
    </ligand>
</feature>
<keyword evidence="10" id="KW-1185">Reference proteome</keyword>
<evidence type="ECO:0000256" key="1">
    <source>
        <dbReference type="ARBA" id="ARBA00022598"/>
    </source>
</evidence>
<comment type="subunit">
    <text evidence="7">Homodimer.</text>
</comment>
<feature type="short sequence motif" description="'HIGH' region" evidence="7">
    <location>
        <begin position="40"/>
        <end position="49"/>
    </location>
</feature>
<dbReference type="NCBIfam" id="TIGR00234">
    <property type="entry name" value="tyrS"/>
    <property type="match status" value="1"/>
</dbReference>
<keyword evidence="5 7" id="KW-0030">Aminoacyl-tRNA synthetase</keyword>
<dbReference type="InterPro" id="IPR024107">
    <property type="entry name" value="Tyr-tRNA-ligase_bac_1"/>
</dbReference>
<evidence type="ECO:0000256" key="5">
    <source>
        <dbReference type="ARBA" id="ARBA00023146"/>
    </source>
</evidence>